<dbReference type="RefSeq" id="WP_261596697.1">
    <property type="nucleotide sequence ID" value="NZ_VHLL01000002.1"/>
</dbReference>
<feature type="transmembrane region" description="Helical" evidence="1">
    <location>
        <begin position="6"/>
        <end position="23"/>
    </location>
</feature>
<feature type="transmembrane region" description="Helical" evidence="1">
    <location>
        <begin position="94"/>
        <end position="118"/>
    </location>
</feature>
<feature type="transmembrane region" description="Helical" evidence="1">
    <location>
        <begin position="61"/>
        <end position="82"/>
    </location>
</feature>
<keyword evidence="3" id="KW-1185">Reference proteome</keyword>
<organism evidence="2 3">
    <name type="scientific">Methanoculleus formosensis</name>
    <dbReference type="NCBI Taxonomy" id="2590886"/>
    <lineage>
        <taxon>Archaea</taxon>
        <taxon>Methanobacteriati</taxon>
        <taxon>Methanobacteriota</taxon>
        <taxon>Stenosarchaea group</taxon>
        <taxon>Methanomicrobia</taxon>
        <taxon>Methanomicrobiales</taxon>
        <taxon>Methanomicrobiaceae</taxon>
        <taxon>Methanoculleus</taxon>
    </lineage>
</organism>
<protein>
    <submittedName>
        <fullName evidence="2">Uncharacterized protein</fullName>
    </submittedName>
</protein>
<evidence type="ECO:0000313" key="3">
    <source>
        <dbReference type="Proteomes" id="UP001065682"/>
    </source>
</evidence>
<feature type="transmembrane region" description="Helical" evidence="1">
    <location>
        <begin position="35"/>
        <end position="55"/>
    </location>
</feature>
<keyword evidence="1" id="KW-0812">Transmembrane</keyword>
<comment type="caution">
    <text evidence="2">The sequence shown here is derived from an EMBL/GenBank/DDBJ whole genome shotgun (WGS) entry which is preliminary data.</text>
</comment>
<keyword evidence="1" id="KW-0472">Membrane</keyword>
<dbReference type="EMBL" id="VHLL01000002">
    <property type="protein sequence ID" value="MCT8336631.1"/>
    <property type="molecule type" value="Genomic_DNA"/>
</dbReference>
<dbReference type="AlphaFoldDB" id="A0A9E4ZLU7"/>
<evidence type="ECO:0000256" key="1">
    <source>
        <dbReference type="SAM" id="Phobius"/>
    </source>
</evidence>
<proteinExistence type="predicted"/>
<name>A0A9E4ZLU7_9EURY</name>
<gene>
    <name evidence="2" type="ORF">FKB36_03750</name>
</gene>
<evidence type="ECO:0000313" key="2">
    <source>
        <dbReference type="EMBL" id="MCT8336631.1"/>
    </source>
</evidence>
<dbReference type="Proteomes" id="UP001065682">
    <property type="component" value="Unassembled WGS sequence"/>
</dbReference>
<keyword evidence="1" id="KW-1133">Transmembrane helix</keyword>
<accession>A0A9E4ZLU7</accession>
<sequence>MIETTWQDFAITGITILFAVMLVPQLRDVMTRGTVLNFFSALATSLLGYLLALVFATLGLWISVFGQGLVATAWLLLAYFSLRNVREHMFPEETLAFVAVDFFMVWARGVAFIVAGSVKGLFSRIERD</sequence>
<reference evidence="2" key="1">
    <citation type="submission" date="2019-06" db="EMBL/GenBank/DDBJ databases">
        <title>Methanoculleus strain from Tamsui River, Taipei, Taiwan.</title>
        <authorList>
            <person name="You Y.-T."/>
            <person name="Chen S.-C."/>
            <person name="Lai S.-J."/>
            <person name="Lee Y.-C."/>
            <person name="Lai M.-C."/>
        </authorList>
    </citation>
    <scope>NUCLEOTIDE SEQUENCE</scope>
    <source>
        <strain evidence="2">Afa-1</strain>
    </source>
</reference>